<gene>
    <name evidence="2" type="ORF">METZ01_LOCUS34286</name>
</gene>
<proteinExistence type="predicted"/>
<keyword evidence="1" id="KW-0472">Membrane</keyword>
<name>A0A381QQ14_9ZZZZ</name>
<evidence type="ECO:0000313" key="2">
    <source>
        <dbReference type="EMBL" id="SUZ81432.1"/>
    </source>
</evidence>
<reference evidence="2" key="1">
    <citation type="submission" date="2018-05" db="EMBL/GenBank/DDBJ databases">
        <authorList>
            <person name="Lanie J.A."/>
            <person name="Ng W.-L."/>
            <person name="Kazmierczak K.M."/>
            <person name="Andrzejewski T.M."/>
            <person name="Davidsen T.M."/>
            <person name="Wayne K.J."/>
            <person name="Tettelin H."/>
            <person name="Glass J.I."/>
            <person name="Rusch D."/>
            <person name="Podicherti R."/>
            <person name="Tsui H.-C.T."/>
            <person name="Winkler M.E."/>
        </authorList>
    </citation>
    <scope>NUCLEOTIDE SEQUENCE</scope>
</reference>
<accession>A0A381QQ14</accession>
<dbReference type="AlphaFoldDB" id="A0A381QQ14"/>
<keyword evidence="1" id="KW-1133">Transmembrane helix</keyword>
<dbReference type="EMBL" id="UINC01001468">
    <property type="protein sequence ID" value="SUZ81432.1"/>
    <property type="molecule type" value="Genomic_DNA"/>
</dbReference>
<sequence>MSKQDYAQKCKLFFIFIFEMYKILTSSLLVVLVPQKCNDGERMCSFSENFENLDPYNSFALYYNFFTSICFFLYYLVEIYRERLFIRLLDVDKDLSEEDYDEEMEEYPRINNRVKETNELFYYINIFLIGILISNIIVSLFVISRFYLNDLTIFISISNTMLIADKQFKSFFVARKSYKENKAYSMYMTKMITYNTVDHDIKVKRARKKRKRQRRIERELREEEEF</sequence>
<evidence type="ECO:0000256" key="1">
    <source>
        <dbReference type="SAM" id="Phobius"/>
    </source>
</evidence>
<organism evidence="2">
    <name type="scientific">marine metagenome</name>
    <dbReference type="NCBI Taxonomy" id="408172"/>
    <lineage>
        <taxon>unclassified sequences</taxon>
        <taxon>metagenomes</taxon>
        <taxon>ecological metagenomes</taxon>
    </lineage>
</organism>
<feature type="transmembrane region" description="Helical" evidence="1">
    <location>
        <begin position="59"/>
        <end position="77"/>
    </location>
</feature>
<keyword evidence="1" id="KW-0812">Transmembrane</keyword>
<protein>
    <submittedName>
        <fullName evidence="2">Uncharacterized protein</fullName>
    </submittedName>
</protein>
<feature type="transmembrane region" description="Helical" evidence="1">
    <location>
        <begin position="120"/>
        <end position="148"/>
    </location>
</feature>
<feature type="transmembrane region" description="Helical" evidence="1">
    <location>
        <begin position="12"/>
        <end position="33"/>
    </location>
</feature>